<evidence type="ECO:0000259" key="12">
    <source>
        <dbReference type="SMART" id="SM00662"/>
    </source>
</evidence>
<evidence type="ECO:0000256" key="8">
    <source>
        <dbReference type="ARBA" id="ARBA00032524"/>
    </source>
</evidence>
<keyword evidence="4 11" id="KW-0240">DNA-directed RNA polymerase</keyword>
<dbReference type="InterPro" id="IPR011262">
    <property type="entry name" value="DNA-dir_RNA_pol_insert"/>
</dbReference>
<dbReference type="InterPro" id="IPR011260">
    <property type="entry name" value="RNAP_asu_C"/>
</dbReference>
<evidence type="ECO:0000256" key="3">
    <source>
        <dbReference type="ARBA" id="ARBA00015972"/>
    </source>
</evidence>
<dbReference type="GO" id="GO:0000428">
    <property type="term" value="C:DNA-directed RNA polymerase complex"/>
    <property type="evidence" value="ECO:0007669"/>
    <property type="project" value="UniProtKB-KW"/>
</dbReference>
<dbReference type="Pfam" id="PF01000">
    <property type="entry name" value="RNA_pol_A_bac"/>
    <property type="match status" value="1"/>
</dbReference>
<dbReference type="NCBIfam" id="TIGR02027">
    <property type="entry name" value="rpoA"/>
    <property type="match status" value="1"/>
</dbReference>
<feature type="domain" description="DNA-directed RNA polymerase RpoA/D/Rpb3-type" evidence="12">
    <location>
        <begin position="21"/>
        <end position="244"/>
    </location>
</feature>
<dbReference type="Pfam" id="PF01193">
    <property type="entry name" value="RNA_pol_L"/>
    <property type="match status" value="1"/>
</dbReference>
<keyword evidence="7 11" id="KW-0804">Transcription</keyword>
<evidence type="ECO:0000256" key="9">
    <source>
        <dbReference type="ARBA" id="ARBA00033070"/>
    </source>
</evidence>
<evidence type="ECO:0000313" key="14">
    <source>
        <dbReference type="Proteomes" id="UP000247715"/>
    </source>
</evidence>
<dbReference type="SMART" id="SM00662">
    <property type="entry name" value="RPOLD"/>
    <property type="match status" value="1"/>
</dbReference>
<accession>A0A318U4T3</accession>
<evidence type="ECO:0000256" key="10">
    <source>
        <dbReference type="ARBA" id="ARBA00048552"/>
    </source>
</evidence>
<feature type="region of interest" description="Alpha C-terminal domain (alpha-CTD)" evidence="11">
    <location>
        <begin position="264"/>
        <end position="355"/>
    </location>
</feature>
<dbReference type="Gene3D" id="2.170.120.12">
    <property type="entry name" value="DNA-directed RNA polymerase, insert domain"/>
    <property type="match status" value="1"/>
</dbReference>
<dbReference type="SUPFAM" id="SSF55257">
    <property type="entry name" value="RBP11-like subunits of RNA polymerase"/>
    <property type="match status" value="1"/>
</dbReference>
<name>A0A318U4T3_9BACT</name>
<comment type="subunit">
    <text evidence="11">Homodimer. The RNAP catalytic core consists of 2 alpha, 1 beta, 1 beta' and 1 omega subunit. When a sigma factor is associated with the core the holoenzyme is formed, which can initiate transcription.</text>
</comment>
<evidence type="ECO:0000256" key="7">
    <source>
        <dbReference type="ARBA" id="ARBA00023163"/>
    </source>
</evidence>
<feature type="region of interest" description="Alpha N-terminal domain (alpha-NTD)" evidence="11">
    <location>
        <begin position="1"/>
        <end position="248"/>
    </location>
</feature>
<dbReference type="GO" id="GO:0006351">
    <property type="term" value="P:DNA-templated transcription"/>
    <property type="evidence" value="ECO:0007669"/>
    <property type="project" value="UniProtKB-UniRule"/>
</dbReference>
<comment type="similarity">
    <text evidence="1 11">Belongs to the RNA polymerase alpha chain family.</text>
</comment>
<evidence type="ECO:0000256" key="11">
    <source>
        <dbReference type="HAMAP-Rule" id="MF_00059"/>
    </source>
</evidence>
<dbReference type="Gene3D" id="3.30.1360.10">
    <property type="entry name" value="RNA polymerase, RBP11-like subunit"/>
    <property type="match status" value="1"/>
</dbReference>
<comment type="caution">
    <text evidence="13">The sequence shown here is derived from an EMBL/GenBank/DDBJ whole genome shotgun (WGS) entry which is preliminary data.</text>
</comment>
<gene>
    <name evidence="11" type="primary">rpoA</name>
    <name evidence="13" type="ORF">BCF88_1064</name>
</gene>
<dbReference type="Gene3D" id="1.10.150.20">
    <property type="entry name" value="5' to 3' exonuclease, C-terminal subdomain"/>
    <property type="match status" value="1"/>
</dbReference>
<dbReference type="EC" id="2.7.7.6" evidence="2 11"/>
<comment type="domain">
    <text evidence="11">The N-terminal domain is essential for RNAP assembly and basal transcription, whereas the C-terminal domain is involved in interaction with transcriptional regulators and with upstream promoter elements.</text>
</comment>
<dbReference type="CDD" id="cd06928">
    <property type="entry name" value="RNAP_alpha_NTD"/>
    <property type="match status" value="1"/>
</dbReference>
<evidence type="ECO:0000256" key="5">
    <source>
        <dbReference type="ARBA" id="ARBA00022679"/>
    </source>
</evidence>
<evidence type="ECO:0000313" key="13">
    <source>
        <dbReference type="EMBL" id="PYF43027.1"/>
    </source>
</evidence>
<dbReference type="EMBL" id="QKLP01000006">
    <property type="protein sequence ID" value="PYF43027.1"/>
    <property type="molecule type" value="Genomic_DNA"/>
</dbReference>
<evidence type="ECO:0000256" key="6">
    <source>
        <dbReference type="ARBA" id="ARBA00022695"/>
    </source>
</evidence>
<dbReference type="GO" id="GO:0005737">
    <property type="term" value="C:cytoplasm"/>
    <property type="evidence" value="ECO:0007669"/>
    <property type="project" value="UniProtKB-ARBA"/>
</dbReference>
<dbReference type="AlphaFoldDB" id="A0A318U4T3"/>
<comment type="function">
    <text evidence="11">DNA-dependent RNA polymerase catalyzes the transcription of DNA into RNA using the four ribonucleoside triphosphates as substrates.</text>
</comment>
<dbReference type="RefSeq" id="WP_110858296.1">
    <property type="nucleotide sequence ID" value="NZ_LS991949.1"/>
</dbReference>
<dbReference type="GO" id="GO:0003677">
    <property type="term" value="F:DNA binding"/>
    <property type="evidence" value="ECO:0007669"/>
    <property type="project" value="UniProtKB-UniRule"/>
</dbReference>
<dbReference type="SUPFAM" id="SSF47789">
    <property type="entry name" value="C-terminal domain of RNA polymerase alpha subunit"/>
    <property type="match status" value="1"/>
</dbReference>
<dbReference type="Pfam" id="PF03118">
    <property type="entry name" value="RNA_pol_A_CTD"/>
    <property type="match status" value="1"/>
</dbReference>
<dbReference type="InterPro" id="IPR036643">
    <property type="entry name" value="RNApol_insert_sf"/>
</dbReference>
<sequence length="355" mass="40511">MEKNQKIIYKELIAEKINDFNTTFIIEPLARGYANTMGTVLRRTLLSSITSIAPFAIKINNVEHEFQTIDGLKEDAITLVRNIRNIRFVYNEELFLENNLAKVSFKSNKEGEIYAYDIPLNSGLEIVNKDQYIATIAKGGSLEFDLFLRQGKGFIDFEENKNVIGQYGPRLESTIKNGQFLAIDSDFSPIKKCEISFEELNSSSKLIEERLKIKIETDGTLQAKDAIEQAAKIIVAHFQIIGNINALETLELFEDNKEKKEKDIKASISIDKLNLTIRSLNALKRAKYNTVEEIIKLSDEDLSNIKNLGKKSIEDIIQKRNEWLEKMGQANNNNEDFIIESFDQVNNLDLEEGDK</sequence>
<dbReference type="GO" id="GO:0046983">
    <property type="term" value="F:protein dimerization activity"/>
    <property type="evidence" value="ECO:0007669"/>
    <property type="project" value="InterPro"/>
</dbReference>
<protein>
    <recommendedName>
        <fullName evidence="3 11">DNA-directed RNA polymerase subunit alpha</fullName>
        <shortName evidence="11">RNAP subunit alpha</shortName>
        <ecNumber evidence="2 11">2.7.7.6</ecNumber>
    </recommendedName>
    <alternativeName>
        <fullName evidence="9 11">RNA polymerase subunit alpha</fullName>
    </alternativeName>
    <alternativeName>
        <fullName evidence="8 11">Transcriptase subunit alpha</fullName>
    </alternativeName>
</protein>
<keyword evidence="6 11" id="KW-0548">Nucleotidyltransferase</keyword>
<evidence type="ECO:0000256" key="4">
    <source>
        <dbReference type="ARBA" id="ARBA00022478"/>
    </source>
</evidence>
<dbReference type="SUPFAM" id="SSF56553">
    <property type="entry name" value="Insert subdomain of RNA polymerase alpha subunit"/>
    <property type="match status" value="1"/>
</dbReference>
<evidence type="ECO:0000256" key="2">
    <source>
        <dbReference type="ARBA" id="ARBA00012418"/>
    </source>
</evidence>
<dbReference type="InterPro" id="IPR011263">
    <property type="entry name" value="DNA-dir_RNA_pol_RpoA/D/Rpb3"/>
</dbReference>
<evidence type="ECO:0000256" key="1">
    <source>
        <dbReference type="ARBA" id="ARBA00007123"/>
    </source>
</evidence>
<dbReference type="HAMAP" id="MF_00059">
    <property type="entry name" value="RNApol_bact_RpoA"/>
    <property type="match status" value="1"/>
</dbReference>
<dbReference type="NCBIfam" id="NF003519">
    <property type="entry name" value="PRK05182.2-5"/>
    <property type="match status" value="1"/>
</dbReference>
<keyword evidence="5 11" id="KW-0808">Transferase</keyword>
<dbReference type="GO" id="GO:0003899">
    <property type="term" value="F:DNA-directed RNA polymerase activity"/>
    <property type="evidence" value="ECO:0007669"/>
    <property type="project" value="UniProtKB-UniRule"/>
</dbReference>
<dbReference type="InterPro" id="IPR011773">
    <property type="entry name" value="DNA-dir_RpoA"/>
</dbReference>
<organism evidence="13 14">
    <name type="scientific">Metamycoplasma alkalescens</name>
    <dbReference type="NCBI Taxonomy" id="45363"/>
    <lineage>
        <taxon>Bacteria</taxon>
        <taxon>Bacillati</taxon>
        <taxon>Mycoplasmatota</taxon>
        <taxon>Mycoplasmoidales</taxon>
        <taxon>Metamycoplasmataceae</taxon>
        <taxon>Metamycoplasma</taxon>
    </lineage>
</organism>
<comment type="catalytic activity">
    <reaction evidence="10 11">
        <text>RNA(n) + a ribonucleoside 5'-triphosphate = RNA(n+1) + diphosphate</text>
        <dbReference type="Rhea" id="RHEA:21248"/>
        <dbReference type="Rhea" id="RHEA-COMP:14527"/>
        <dbReference type="Rhea" id="RHEA-COMP:17342"/>
        <dbReference type="ChEBI" id="CHEBI:33019"/>
        <dbReference type="ChEBI" id="CHEBI:61557"/>
        <dbReference type="ChEBI" id="CHEBI:140395"/>
        <dbReference type="EC" id="2.7.7.6"/>
    </reaction>
</comment>
<proteinExistence type="inferred from homology"/>
<dbReference type="Proteomes" id="UP000247715">
    <property type="component" value="Unassembled WGS sequence"/>
</dbReference>
<reference evidence="13 14" key="1">
    <citation type="submission" date="2018-06" db="EMBL/GenBank/DDBJ databases">
        <title>Genomic Encyclopedia of Archaeal and Bacterial Type Strains, Phase II (KMG-II): from individual species to whole genera.</title>
        <authorList>
            <person name="Goeker M."/>
        </authorList>
    </citation>
    <scope>NUCLEOTIDE SEQUENCE [LARGE SCALE GENOMIC DNA]</scope>
    <source>
        <strain evidence="13 14">ATCC 29103</strain>
    </source>
</reference>
<dbReference type="InterPro" id="IPR036603">
    <property type="entry name" value="RBP11-like"/>
</dbReference>